<dbReference type="InterPro" id="IPR036625">
    <property type="entry name" value="E3-bd_dom_sf"/>
</dbReference>
<dbReference type="SUPFAM" id="SSF52777">
    <property type="entry name" value="CoA-dependent acyltransferases"/>
    <property type="match status" value="1"/>
</dbReference>
<keyword evidence="8" id="KW-1133">Transmembrane helix</keyword>
<feature type="transmembrane region" description="Helical" evidence="8">
    <location>
        <begin position="630"/>
        <end position="650"/>
    </location>
</feature>
<evidence type="ECO:0000256" key="5">
    <source>
        <dbReference type="ARBA" id="ARBA00023315"/>
    </source>
</evidence>
<organism evidence="11 12">
    <name type="scientific">Aspergillus fumigatiaffinis</name>
    <dbReference type="NCBI Taxonomy" id="340414"/>
    <lineage>
        <taxon>Eukaryota</taxon>
        <taxon>Fungi</taxon>
        <taxon>Dikarya</taxon>
        <taxon>Ascomycota</taxon>
        <taxon>Pezizomycotina</taxon>
        <taxon>Eurotiomycetes</taxon>
        <taxon>Eurotiomycetidae</taxon>
        <taxon>Eurotiales</taxon>
        <taxon>Aspergillaceae</taxon>
        <taxon>Aspergillus</taxon>
        <taxon>Aspergillus subgen. Fumigati</taxon>
    </lineage>
</organism>
<reference evidence="11" key="1">
    <citation type="journal article" date="2020" name="bioRxiv">
        <title>Genomic and phenotypic heterogeneity of clinical isolates of the human pathogens Aspergillus fumigatus, Aspergillus lentulus and Aspergillus fumigatiaffinis.</title>
        <authorList>
            <person name="dos Santos R.A.C."/>
            <person name="Steenwyk J.L."/>
            <person name="Rivero-Menendez O."/>
            <person name="Mead M.E."/>
            <person name="Silva L.P."/>
            <person name="Bastos R.W."/>
            <person name="Alastruey-Izquierdo A."/>
            <person name="Goldman G.H."/>
            <person name="Rokas A."/>
        </authorList>
    </citation>
    <scope>NUCLEOTIDE SEQUENCE</scope>
    <source>
        <strain evidence="11">CNM-CM6805</strain>
    </source>
</reference>
<feature type="region of interest" description="Disordered" evidence="7">
    <location>
        <begin position="580"/>
        <end position="620"/>
    </location>
</feature>
<comment type="subcellular location">
    <subcellularLocation>
        <location evidence="6">Mitochondrion</location>
    </subcellularLocation>
</comment>
<dbReference type="AlphaFoldDB" id="A0A8H4H8P4"/>
<dbReference type="GO" id="GO:0045254">
    <property type="term" value="C:pyruvate dehydrogenase complex"/>
    <property type="evidence" value="ECO:0007669"/>
    <property type="project" value="UniProtKB-UniRule"/>
</dbReference>
<evidence type="ECO:0000256" key="2">
    <source>
        <dbReference type="ARBA" id="ARBA00022679"/>
    </source>
</evidence>
<dbReference type="Gene3D" id="2.40.50.100">
    <property type="match status" value="1"/>
</dbReference>
<dbReference type="FunFam" id="1.20.5.110:FF:000054">
    <property type="entry name" value="Protein transport protein BOS1"/>
    <property type="match status" value="1"/>
</dbReference>
<feature type="region of interest" description="Disordered" evidence="7">
    <location>
        <begin position="210"/>
        <end position="264"/>
    </location>
</feature>
<evidence type="ECO:0000256" key="6">
    <source>
        <dbReference type="RuleBase" id="RU361137"/>
    </source>
</evidence>
<dbReference type="InterPro" id="IPR006257">
    <property type="entry name" value="LAT1"/>
</dbReference>
<evidence type="ECO:0000256" key="1">
    <source>
        <dbReference type="ARBA" id="ARBA00007317"/>
    </source>
</evidence>
<keyword evidence="12" id="KW-1185">Reference proteome</keyword>
<dbReference type="PROSITE" id="PS50968">
    <property type="entry name" value="BIOTINYL_LIPOYL"/>
    <property type="match status" value="1"/>
</dbReference>
<dbReference type="SUPFAM" id="SSF58038">
    <property type="entry name" value="SNARE fusion complex"/>
    <property type="match status" value="1"/>
</dbReference>
<evidence type="ECO:0000256" key="8">
    <source>
        <dbReference type="SAM" id="Phobius"/>
    </source>
</evidence>
<dbReference type="GO" id="GO:0006086">
    <property type="term" value="P:pyruvate decarboxylation to acetyl-CoA"/>
    <property type="evidence" value="ECO:0007669"/>
    <property type="project" value="InterPro"/>
</dbReference>
<feature type="domain" description="Lipoyl-binding" evidence="9">
    <location>
        <begin position="120"/>
        <end position="196"/>
    </location>
</feature>
<evidence type="ECO:0000313" key="12">
    <source>
        <dbReference type="Proteomes" id="UP000653565"/>
    </source>
</evidence>
<evidence type="ECO:0000259" key="9">
    <source>
        <dbReference type="PROSITE" id="PS50968"/>
    </source>
</evidence>
<dbReference type="Pfam" id="PF00198">
    <property type="entry name" value="2-oxoacid_dh"/>
    <property type="match status" value="1"/>
</dbReference>
<keyword evidence="5 6" id="KW-0012">Acyltransferase</keyword>
<dbReference type="Gene3D" id="1.20.5.110">
    <property type="match status" value="1"/>
</dbReference>
<dbReference type="Gene3D" id="3.30.559.10">
    <property type="entry name" value="Chloramphenicol acetyltransferase-like domain"/>
    <property type="match status" value="1"/>
</dbReference>
<dbReference type="FunFam" id="3.30.559.10:FF:000003">
    <property type="entry name" value="Acetyltransferase component of pyruvate dehydrogenase complex"/>
    <property type="match status" value="1"/>
</dbReference>
<dbReference type="GO" id="GO:0004742">
    <property type="term" value="F:dihydrolipoyllysine-residue acetyltransferase activity"/>
    <property type="evidence" value="ECO:0007669"/>
    <property type="project" value="UniProtKB-UniRule"/>
</dbReference>
<dbReference type="NCBIfam" id="TIGR01349">
    <property type="entry name" value="PDHac_trf_mito"/>
    <property type="match status" value="1"/>
</dbReference>
<evidence type="ECO:0000259" key="10">
    <source>
        <dbReference type="PROSITE" id="PS51826"/>
    </source>
</evidence>
<sequence length="914" mass="99664">MGPGADAAACLSPAGGTNIRRPLRAKDAALGLRNSEKAVLEKSGDNYSDRSPEAQQKTTAFGTMVASAVRMRIPSAMLSKGGLCVRRPQVIHRFKDAVQPQLPALSALSRFYASKSFPPHTIISMPALSPTMSAGNIGAWQKKAGDSLSPGDVLVEIETDKAQMDFEFQEEGVLAKVLKETGEKDVAVGTPIAVLVEEGTDVAPFESFTLEDAGGDKGAAPAKESKEEPKAEAAPAPSTPEPAPAAQEPETSTEKLQPSLDREPNISPAAKALALEKGVPIKALKGTGRGGLITKEDVEKYKPSVSAAAPTYEDIPLTSMRKTIATRLQQSMRENPHFFVSTTLSVTKLLKLRQALNASAEGKYKLSVNDFLVKACAAALLKVPAVNSSWREENGQVVIRQHNTVDISVAVATPNGLITPVVKNAHGLGLSSISNQIKDLGKRARENKLKPEEYQGGTFTISNMGMNPAIERFTAVINPPQAGILAVGTTRKVAVPVETEEGTSVEWDDQIIVTGSFDHKVVDGAVGAEWIKELKKIVENPLELLLRAPNPPRTYLSETAESTASLVDVDSPHVVSVDSDFRNQDVKTTTQADRLEREAQEKEERKEQRKAEKAEAKATRAGHVAKRNPVFLGNAVLYALVGAALGYGAYRKHAEGKLSWKLVGTWTGIVGAFSTVDYFVSNHPQQHLQLYKVRLEDMRSHAKSGQIAASLASLSRTIDDYSALSKKELIPEKQEKAFERVKNFRAELADYRTHFDQLRKEREEAQSVTNRNELLGRRPHHAATPENPYAQSSLPQSSPFANPSSSRSGLSFGASPADYTRETHALREQSFFANTNSQLDEFLDRGRAVLADLGQQREVLKGTQRRLYSVANTLGVSGDTIRKVERRAKQDKWIFWGGVLVFFLFCWLVLHFLR</sequence>
<feature type="transmembrane region" description="Helical" evidence="8">
    <location>
        <begin position="893"/>
        <end position="913"/>
    </location>
</feature>
<dbReference type="EMBL" id="JAAAPX010000003">
    <property type="protein sequence ID" value="KAF4245092.1"/>
    <property type="molecule type" value="Genomic_DNA"/>
</dbReference>
<protein>
    <recommendedName>
        <fullName evidence="6">Acetyltransferase component of pyruvate dehydrogenase complex</fullName>
        <ecNumber evidence="6">2.3.1.12</ecNumber>
    </recommendedName>
</protein>
<comment type="cofactor">
    <cofactor evidence="6">
        <name>(R)-lipoate</name>
        <dbReference type="ChEBI" id="CHEBI:83088"/>
    </cofactor>
    <text evidence="6">Binds 1 lipoyl cofactor covalently.</text>
</comment>
<dbReference type="Pfam" id="PF02817">
    <property type="entry name" value="E3_binding"/>
    <property type="match status" value="1"/>
</dbReference>
<dbReference type="OrthoDB" id="537444at2759"/>
<comment type="catalytic activity">
    <reaction evidence="6">
        <text>N(6)-[(R)-dihydrolipoyl]-L-lysyl-[protein] + acetyl-CoA = N(6)-[(R)-S(8)-acetyldihydrolipoyl]-L-lysyl-[protein] + CoA</text>
        <dbReference type="Rhea" id="RHEA:17017"/>
        <dbReference type="Rhea" id="RHEA-COMP:10475"/>
        <dbReference type="Rhea" id="RHEA-COMP:10478"/>
        <dbReference type="ChEBI" id="CHEBI:57287"/>
        <dbReference type="ChEBI" id="CHEBI:57288"/>
        <dbReference type="ChEBI" id="CHEBI:83100"/>
        <dbReference type="ChEBI" id="CHEBI:83111"/>
        <dbReference type="EC" id="2.3.1.12"/>
    </reaction>
</comment>
<dbReference type="EC" id="2.3.1.12" evidence="6"/>
<dbReference type="PANTHER" id="PTHR23151:SF90">
    <property type="entry name" value="DIHYDROLIPOYLLYSINE-RESIDUE ACETYLTRANSFERASE COMPONENT OF PYRUVATE DEHYDROGENASE COMPLEX, MITOCHONDRIAL-RELATED"/>
    <property type="match status" value="1"/>
</dbReference>
<dbReference type="InterPro" id="IPR001078">
    <property type="entry name" value="2-oxoacid_DH_actylTfrase"/>
</dbReference>
<evidence type="ECO:0000256" key="4">
    <source>
        <dbReference type="ARBA" id="ARBA00022946"/>
    </source>
</evidence>
<dbReference type="InterPro" id="IPR000089">
    <property type="entry name" value="Biotin_lipoyl"/>
</dbReference>
<evidence type="ECO:0000313" key="11">
    <source>
        <dbReference type="EMBL" id="KAF4245092.1"/>
    </source>
</evidence>
<dbReference type="CDD" id="cd06849">
    <property type="entry name" value="lipoyl_domain"/>
    <property type="match status" value="1"/>
</dbReference>
<keyword evidence="4" id="KW-0809">Transit peptide</keyword>
<dbReference type="InterPro" id="IPR003016">
    <property type="entry name" value="2-oxoA_DH_lipoyl-BS"/>
</dbReference>
<dbReference type="PROSITE" id="PS51826">
    <property type="entry name" value="PSBD"/>
    <property type="match status" value="1"/>
</dbReference>
<dbReference type="SUPFAM" id="SSF47005">
    <property type="entry name" value="Peripheral subunit-binding domain of 2-oxo acid dehydrogenase complex"/>
    <property type="match status" value="1"/>
</dbReference>
<dbReference type="InterPro" id="IPR023213">
    <property type="entry name" value="CAT-like_dom_sf"/>
</dbReference>
<dbReference type="InterPro" id="IPR004167">
    <property type="entry name" value="PSBD"/>
</dbReference>
<name>A0A8H4H8P4_9EURO</name>
<dbReference type="PANTHER" id="PTHR23151">
    <property type="entry name" value="DIHYDROLIPOAMIDE ACETYL/SUCCINYL-TRANSFERASE-RELATED"/>
    <property type="match status" value="1"/>
</dbReference>
<reference evidence="11" key="2">
    <citation type="submission" date="2020-04" db="EMBL/GenBank/DDBJ databases">
        <authorList>
            <person name="Santos R.A.C."/>
            <person name="Steenwyk J.L."/>
            <person name="Rivero-Menendez O."/>
            <person name="Mead M.E."/>
            <person name="Silva L.P."/>
            <person name="Bastos R.W."/>
            <person name="Alastruey-Izquierdo A."/>
            <person name="Goldman G.H."/>
            <person name="Rokas A."/>
        </authorList>
    </citation>
    <scope>NUCLEOTIDE SEQUENCE</scope>
    <source>
        <strain evidence="11">CNM-CM6805</strain>
    </source>
</reference>
<dbReference type="Pfam" id="PF00364">
    <property type="entry name" value="Biotin_lipoyl"/>
    <property type="match status" value="1"/>
</dbReference>
<dbReference type="FunFam" id="2.40.50.100:FF:000010">
    <property type="entry name" value="Acetyltransferase component of pyruvate dehydrogenase complex"/>
    <property type="match status" value="1"/>
</dbReference>
<feature type="region of interest" description="Disordered" evidence="7">
    <location>
        <begin position="760"/>
        <end position="816"/>
    </location>
</feature>
<keyword evidence="8" id="KW-0812">Transmembrane</keyword>
<dbReference type="PROSITE" id="PS00189">
    <property type="entry name" value="LIPOYL"/>
    <property type="match status" value="1"/>
</dbReference>
<keyword evidence="3 6" id="KW-0450">Lipoyl</keyword>
<dbReference type="FunFam" id="4.10.320.10:FF:000010">
    <property type="entry name" value="Acetyltransferase component of pyruvate dehydrogenase complex"/>
    <property type="match status" value="1"/>
</dbReference>
<dbReference type="SUPFAM" id="SSF51230">
    <property type="entry name" value="Single hybrid motif"/>
    <property type="match status" value="1"/>
</dbReference>
<keyword evidence="2 6" id="KW-0808">Transferase</keyword>
<dbReference type="Gene3D" id="4.10.320.10">
    <property type="entry name" value="E3-binding domain"/>
    <property type="match status" value="1"/>
</dbReference>
<feature type="compositionally biased region" description="Low complexity" evidence="7">
    <location>
        <begin position="795"/>
        <end position="815"/>
    </location>
</feature>
<dbReference type="Proteomes" id="UP000653565">
    <property type="component" value="Unassembled WGS sequence"/>
</dbReference>
<keyword evidence="8" id="KW-0472">Membrane</keyword>
<feature type="domain" description="Peripheral subunit-binding (PSBD)" evidence="10">
    <location>
        <begin position="265"/>
        <end position="302"/>
    </location>
</feature>
<dbReference type="CDD" id="cd15863">
    <property type="entry name" value="SNARE_GS27"/>
    <property type="match status" value="1"/>
</dbReference>
<comment type="caution">
    <text evidence="11">The sequence shown here is derived from an EMBL/GenBank/DDBJ whole genome shotgun (WGS) entry which is preliminary data.</text>
</comment>
<dbReference type="InterPro" id="IPR011053">
    <property type="entry name" value="Single_hybrid_motif"/>
</dbReference>
<comment type="similarity">
    <text evidence="1 6">Belongs to the 2-oxoacid dehydrogenase family.</text>
</comment>
<evidence type="ECO:0000256" key="7">
    <source>
        <dbReference type="SAM" id="MobiDB-lite"/>
    </source>
</evidence>
<proteinExistence type="inferred from homology"/>
<dbReference type="Pfam" id="PF12352">
    <property type="entry name" value="V-SNARE_C"/>
    <property type="match status" value="1"/>
</dbReference>
<dbReference type="GO" id="GO:0005739">
    <property type="term" value="C:mitochondrion"/>
    <property type="evidence" value="ECO:0007669"/>
    <property type="project" value="UniProtKB-SubCell"/>
</dbReference>
<comment type="function">
    <text evidence="6">The pyruvate dehydrogenase complex catalyzes the overall conversion of pyruvate to acetyl-CoA and CO(2).</text>
</comment>
<accession>A0A8H4H8P4</accession>
<feature type="compositionally biased region" description="Basic and acidic residues" evidence="7">
    <location>
        <begin position="593"/>
        <end position="618"/>
    </location>
</feature>
<dbReference type="InterPro" id="IPR045257">
    <property type="entry name" value="E2/Pdx1"/>
</dbReference>
<gene>
    <name evidence="11" type="ORF">CNMCM6805_006525</name>
</gene>
<evidence type="ECO:0000256" key="3">
    <source>
        <dbReference type="ARBA" id="ARBA00022823"/>
    </source>
</evidence>